<evidence type="ECO:0000313" key="2">
    <source>
        <dbReference type="Proteomes" id="UP000727407"/>
    </source>
</evidence>
<evidence type="ECO:0000313" key="1">
    <source>
        <dbReference type="EMBL" id="KAF5902834.1"/>
    </source>
</evidence>
<reference evidence="1" key="1">
    <citation type="submission" date="2020-07" db="EMBL/GenBank/DDBJ databases">
        <title>Clarias magur genome sequencing, assembly and annotation.</title>
        <authorList>
            <person name="Kushwaha B."/>
            <person name="Kumar R."/>
            <person name="Das P."/>
            <person name="Joshi C.G."/>
            <person name="Kumar D."/>
            <person name="Nagpure N.S."/>
            <person name="Pandey M."/>
            <person name="Agarwal S."/>
            <person name="Srivastava S."/>
            <person name="Singh M."/>
            <person name="Sahoo L."/>
            <person name="Jayasankar P."/>
            <person name="Meher P.K."/>
            <person name="Koringa P.G."/>
            <person name="Iquebal M.A."/>
            <person name="Das S.P."/>
            <person name="Bit A."/>
            <person name="Patnaik S."/>
            <person name="Patel N."/>
            <person name="Shah T.M."/>
            <person name="Hinsu A."/>
            <person name="Jena J.K."/>
        </authorList>
    </citation>
    <scope>NUCLEOTIDE SEQUENCE</scope>
    <source>
        <strain evidence="1">CIFAMagur01</strain>
        <tissue evidence="1">Testis</tissue>
    </source>
</reference>
<proteinExistence type="predicted"/>
<protein>
    <submittedName>
        <fullName evidence="1">Large tegument protein deneddylase</fullName>
    </submittedName>
</protein>
<gene>
    <name evidence="1" type="primary">mdv049</name>
    <name evidence="1" type="ORF">DAT39_007442</name>
</gene>
<keyword evidence="2" id="KW-1185">Reference proteome</keyword>
<organism evidence="1 2">
    <name type="scientific">Clarias magur</name>
    <name type="common">Asian catfish</name>
    <name type="synonym">Macropteronotus magur</name>
    <dbReference type="NCBI Taxonomy" id="1594786"/>
    <lineage>
        <taxon>Eukaryota</taxon>
        <taxon>Metazoa</taxon>
        <taxon>Chordata</taxon>
        <taxon>Craniata</taxon>
        <taxon>Vertebrata</taxon>
        <taxon>Euteleostomi</taxon>
        <taxon>Actinopterygii</taxon>
        <taxon>Neopterygii</taxon>
        <taxon>Teleostei</taxon>
        <taxon>Ostariophysi</taxon>
        <taxon>Siluriformes</taxon>
        <taxon>Clariidae</taxon>
        <taxon>Clarias</taxon>
    </lineage>
</organism>
<comment type="caution">
    <text evidence="1">The sequence shown here is derived from an EMBL/GenBank/DDBJ whole genome shotgun (WGS) entry which is preliminary data.</text>
</comment>
<dbReference type="EMBL" id="QNUK01000083">
    <property type="protein sequence ID" value="KAF5902834.1"/>
    <property type="molecule type" value="Genomic_DNA"/>
</dbReference>
<dbReference type="Proteomes" id="UP000727407">
    <property type="component" value="Unassembled WGS sequence"/>
</dbReference>
<accession>A0A8J4X5X7</accession>
<name>A0A8J4X5X7_CLAMG</name>
<dbReference type="AlphaFoldDB" id="A0A8J4X5X7"/>
<sequence length="89" mass="10122">MEETEHMEDTVSVVREEGKKATALLPRAWIPWRKSQAVQMVTMEGYLVLALIDSRSAVMIPEPIMLLCQGQMLGKLLVIWCMVIFKQSS</sequence>